<dbReference type="GO" id="GO:0006364">
    <property type="term" value="P:rRNA processing"/>
    <property type="evidence" value="ECO:0007669"/>
    <property type="project" value="InterPro"/>
</dbReference>
<dbReference type="RefSeq" id="XP_028662533.1">
    <property type="nucleotide sequence ID" value="XM_028806700.2"/>
</dbReference>
<dbReference type="CTD" id="50628"/>
<protein>
    <submittedName>
        <fullName evidence="1">Gem (nuclear organelle) associated protein 4</fullName>
    </submittedName>
</protein>
<dbReference type="Proteomes" id="UP000694620">
    <property type="component" value="Chromosome 8"/>
</dbReference>
<dbReference type="Ensembl" id="ENSECRT00000014110.1">
    <property type="protein sequence ID" value="ENSECRP00000013870.1"/>
    <property type="gene ID" value="ENSECRG00000009247.1"/>
</dbReference>
<gene>
    <name evidence="1" type="primary">GEMIN4</name>
    <name evidence="1" type="synonym">gemin4</name>
</gene>
<dbReference type="AlphaFoldDB" id="A0A8C4SBF4"/>
<name>A0A8C4SBF4_ERPCA</name>
<evidence type="ECO:0000313" key="2">
    <source>
        <dbReference type="Proteomes" id="UP000694620"/>
    </source>
</evidence>
<reference evidence="1" key="1">
    <citation type="submission" date="2021-06" db="EMBL/GenBank/DDBJ databases">
        <authorList>
            <consortium name="Wellcome Sanger Institute Data Sharing"/>
        </authorList>
    </citation>
    <scope>NUCLEOTIDE SEQUENCE [LARGE SCALE GENOMIC DNA]</scope>
</reference>
<reference evidence="1" key="2">
    <citation type="submission" date="2025-08" db="UniProtKB">
        <authorList>
            <consortium name="Ensembl"/>
        </authorList>
    </citation>
    <scope>IDENTIFICATION</scope>
</reference>
<dbReference type="InterPro" id="IPR033265">
    <property type="entry name" value="GEMIN4"/>
</dbReference>
<dbReference type="GO" id="GO:0000387">
    <property type="term" value="P:spliceosomal snRNP assembly"/>
    <property type="evidence" value="ECO:0007669"/>
    <property type="project" value="InterPro"/>
</dbReference>
<dbReference type="PANTHER" id="PTHR15571">
    <property type="entry name" value="GEM-ASSOCIATED PROTEIN 4"/>
    <property type="match status" value="1"/>
</dbReference>
<sequence>MTEEKLSAMEFDQWISCEKIAILHGGFLLSQKNYHPRLLCTLTKSDWQTVGQPIVQSVEEIIRSQNRDCSSGTQCWKKIVAVLWIKLLKSKGPDSSLDLDKRWKEDIFFSIDNILPAINYTLLFELLRSLWASKLFIEFLFALPEEALYRALKRWVDHILSDTSTEDVKFFLDCWWELLRFRPKVNEEDHVTQMFSSEVLKCISEESSLQPSKRFKVDPDASEPQCAFLLLFDALKVMAGRISTFETQCMAMANILDSLYTAFLLDSSIVLPMDVYLKKIVKYVGIQGFSKESHRIDKLTDIIKEAERELSPSLKPSHLKPRNSSLPVFLKIFIELRKLWSLTSDAQYSMENCHPLIVFRLEEGILQVQEALDALPPSKKLLVCDAIQHLQEWHSVCPFPESTSCLVSDVMLRLVVTAIINNHLDRDKEACLLFSSKESWVLAGDEWITCLESNQDAFRDPFLILELASTLVKACSSNLMTESLLQMKKLKRIIVSLFSELSLSQKNMLLREVFSKWGRKGLCGSLPCELTAGFGRELNLAFNCITRTETEHHFENAVSSVAMVAFQNPEATLQRACHLAVVNRGSHRLISLILKNLPCLIYAGDSLSESSCSFFVDCLRDTVWRKLSSSLEEEQFIDFIQAFLEPHHVTSNNGQEEVQSLPPADIVKAFVLPCLLDQSFNLELCLKILHIAMSQKNKQDDTITEHWILGCSPFPLLYSLCQLLDSCTSFWQENTVNFSTTKVSLEIKDLLINTLEMLCDVVGEIIESSPGTWSRSIFWLYDKVKSVDWSVRLRLKSVWKHHFKKEVPEVQFTVCNLPEHEYAGIDIPEYGPGTGLLAWLECCCLSDTMRDHMLEYLVVNLKSAEEINMFSKGFMLVLVQAMPWCSPAEWKRLKFVVDKLMQDGILHVPYTLEYVEFMPMLNLRPFVYDLQHSILLLRVFQLLCSSSCSNWLTHDGWQHVGRLYSASVRGILDSLKRNVPASKNLDHHTDESLDLNKEVQFVLVQLFCHLLHVMVMMPQETYEPLYVASLEVLSEYESTAKDAAGNLSFLSRANTRQFLKSIAENLPIVEQRTTLLQKIDRF</sequence>
<dbReference type="PANTHER" id="PTHR15571:SF2">
    <property type="entry name" value="GEM-ASSOCIATED PROTEIN 4"/>
    <property type="match status" value="1"/>
</dbReference>
<dbReference type="GeneTree" id="ENSGT00390000012296"/>
<keyword evidence="2" id="KW-1185">Reference proteome</keyword>
<organism evidence="1 2">
    <name type="scientific">Erpetoichthys calabaricus</name>
    <name type="common">Rope fish</name>
    <name type="synonym">Calamoichthys calabaricus</name>
    <dbReference type="NCBI Taxonomy" id="27687"/>
    <lineage>
        <taxon>Eukaryota</taxon>
        <taxon>Metazoa</taxon>
        <taxon>Chordata</taxon>
        <taxon>Craniata</taxon>
        <taxon>Vertebrata</taxon>
        <taxon>Euteleostomi</taxon>
        <taxon>Actinopterygii</taxon>
        <taxon>Polypteriformes</taxon>
        <taxon>Polypteridae</taxon>
        <taxon>Erpetoichthys</taxon>
    </lineage>
</organism>
<dbReference type="OrthoDB" id="9875414at2759"/>
<evidence type="ECO:0000313" key="1">
    <source>
        <dbReference type="Ensembl" id="ENSECRP00000013870.1"/>
    </source>
</evidence>
<dbReference type="GO" id="GO:0032797">
    <property type="term" value="C:SMN complex"/>
    <property type="evidence" value="ECO:0007669"/>
    <property type="project" value="InterPro"/>
</dbReference>
<reference evidence="1" key="3">
    <citation type="submission" date="2025-09" db="UniProtKB">
        <authorList>
            <consortium name="Ensembl"/>
        </authorList>
    </citation>
    <scope>IDENTIFICATION</scope>
</reference>
<accession>A0A8C4SBF4</accession>
<dbReference type="GeneID" id="114655594"/>
<proteinExistence type="predicted"/>